<sequence length="123" mass="14105">MAKTFRTEIEELKITMNNLVDSNKELIKMILDNQHHNRAVSTYRSNHSNLIPNVEDNGETIPDLSNDLNSTSNTIINVNTGEVSYSDKVKTSKVSRNKKGNQIEQSEDVYTRKTPDLGYYWLQ</sequence>
<evidence type="ECO:0000313" key="2">
    <source>
        <dbReference type="Proteomes" id="UP001516400"/>
    </source>
</evidence>
<accession>A0ABD2NWM0</accession>
<proteinExistence type="predicted"/>
<protein>
    <submittedName>
        <fullName evidence="1">Uncharacterized protein</fullName>
    </submittedName>
</protein>
<reference evidence="1 2" key="1">
    <citation type="journal article" date="2021" name="BMC Biol.">
        <title>Horizontally acquired antibacterial genes associated with adaptive radiation of ladybird beetles.</title>
        <authorList>
            <person name="Li H.S."/>
            <person name="Tang X.F."/>
            <person name="Huang Y.H."/>
            <person name="Xu Z.Y."/>
            <person name="Chen M.L."/>
            <person name="Du X.Y."/>
            <person name="Qiu B.Y."/>
            <person name="Chen P.T."/>
            <person name="Zhang W."/>
            <person name="Slipinski A."/>
            <person name="Escalona H.E."/>
            <person name="Waterhouse R.M."/>
            <person name="Zwick A."/>
            <person name="Pang H."/>
        </authorList>
    </citation>
    <scope>NUCLEOTIDE SEQUENCE [LARGE SCALE GENOMIC DNA]</scope>
    <source>
        <strain evidence="1">SYSU2018</strain>
    </source>
</reference>
<dbReference type="Proteomes" id="UP001516400">
    <property type="component" value="Unassembled WGS sequence"/>
</dbReference>
<keyword evidence="2" id="KW-1185">Reference proteome</keyword>
<organism evidence="1 2">
    <name type="scientific">Cryptolaemus montrouzieri</name>
    <dbReference type="NCBI Taxonomy" id="559131"/>
    <lineage>
        <taxon>Eukaryota</taxon>
        <taxon>Metazoa</taxon>
        <taxon>Ecdysozoa</taxon>
        <taxon>Arthropoda</taxon>
        <taxon>Hexapoda</taxon>
        <taxon>Insecta</taxon>
        <taxon>Pterygota</taxon>
        <taxon>Neoptera</taxon>
        <taxon>Endopterygota</taxon>
        <taxon>Coleoptera</taxon>
        <taxon>Polyphaga</taxon>
        <taxon>Cucujiformia</taxon>
        <taxon>Coccinelloidea</taxon>
        <taxon>Coccinellidae</taxon>
        <taxon>Scymninae</taxon>
        <taxon>Scymnini</taxon>
        <taxon>Cryptolaemus</taxon>
    </lineage>
</organism>
<comment type="caution">
    <text evidence="1">The sequence shown here is derived from an EMBL/GenBank/DDBJ whole genome shotgun (WGS) entry which is preliminary data.</text>
</comment>
<dbReference type="EMBL" id="JABFTP020000144">
    <property type="protein sequence ID" value="KAL3283094.1"/>
    <property type="molecule type" value="Genomic_DNA"/>
</dbReference>
<dbReference type="AlphaFoldDB" id="A0ABD2NWM0"/>
<name>A0ABD2NWM0_9CUCU</name>
<evidence type="ECO:0000313" key="1">
    <source>
        <dbReference type="EMBL" id="KAL3283094.1"/>
    </source>
</evidence>
<gene>
    <name evidence="1" type="ORF">HHI36_006253</name>
</gene>